<gene>
    <name evidence="10" type="ORF">IW245_008076</name>
</gene>
<feature type="compositionally biased region" description="Low complexity" evidence="7">
    <location>
        <begin position="488"/>
        <end position="497"/>
    </location>
</feature>
<feature type="domain" description="P/Homo B" evidence="9">
    <location>
        <begin position="486"/>
        <end position="611"/>
    </location>
</feature>
<proteinExistence type="predicted"/>
<evidence type="ECO:0000256" key="4">
    <source>
        <dbReference type="ARBA" id="ARBA00022801"/>
    </source>
</evidence>
<feature type="chain" id="PRO_5035273473" description="P/Homo B domain-containing protein" evidence="8">
    <location>
        <begin position="24"/>
        <end position="611"/>
    </location>
</feature>
<dbReference type="SUPFAM" id="SSF55486">
    <property type="entry name" value="Metalloproteases ('zincins'), catalytic domain"/>
    <property type="match status" value="1"/>
</dbReference>
<evidence type="ECO:0000256" key="2">
    <source>
        <dbReference type="ARBA" id="ARBA00022723"/>
    </source>
</evidence>
<keyword evidence="5" id="KW-0862">Zinc</keyword>
<keyword evidence="1" id="KW-0645">Protease</keyword>
<evidence type="ECO:0000256" key="3">
    <source>
        <dbReference type="ARBA" id="ARBA00022729"/>
    </source>
</evidence>
<evidence type="ECO:0000259" key="9">
    <source>
        <dbReference type="PROSITE" id="PS51829"/>
    </source>
</evidence>
<evidence type="ECO:0000256" key="8">
    <source>
        <dbReference type="SAM" id="SignalP"/>
    </source>
</evidence>
<dbReference type="Proteomes" id="UP000622552">
    <property type="component" value="Unassembled WGS sequence"/>
</dbReference>
<feature type="signal peptide" evidence="8">
    <location>
        <begin position="1"/>
        <end position="23"/>
    </location>
</feature>
<name>A0A8J7KUH9_9ACTN</name>
<dbReference type="SUPFAM" id="SSF49785">
    <property type="entry name" value="Galactose-binding domain-like"/>
    <property type="match status" value="1"/>
</dbReference>
<dbReference type="Pfam" id="PF01483">
    <property type="entry name" value="P_proprotein"/>
    <property type="match status" value="1"/>
</dbReference>
<evidence type="ECO:0000313" key="11">
    <source>
        <dbReference type="Proteomes" id="UP000622552"/>
    </source>
</evidence>
<keyword evidence="4" id="KW-0378">Hydrolase</keyword>
<dbReference type="InterPro" id="IPR050728">
    <property type="entry name" value="Zinc_Metalloprotease_M4"/>
</dbReference>
<keyword evidence="6" id="KW-0482">Metalloprotease</keyword>
<dbReference type="InterPro" id="IPR002884">
    <property type="entry name" value="P_dom"/>
</dbReference>
<dbReference type="GO" id="GO:0006508">
    <property type="term" value="P:proteolysis"/>
    <property type="evidence" value="ECO:0007669"/>
    <property type="project" value="UniProtKB-KW"/>
</dbReference>
<organism evidence="10 11">
    <name type="scientific">Longispora fulva</name>
    <dbReference type="NCBI Taxonomy" id="619741"/>
    <lineage>
        <taxon>Bacteria</taxon>
        <taxon>Bacillati</taxon>
        <taxon>Actinomycetota</taxon>
        <taxon>Actinomycetes</taxon>
        <taxon>Micromonosporales</taxon>
        <taxon>Micromonosporaceae</taxon>
        <taxon>Longispora</taxon>
    </lineage>
</organism>
<evidence type="ECO:0000256" key="5">
    <source>
        <dbReference type="ARBA" id="ARBA00022833"/>
    </source>
</evidence>
<dbReference type="Gene3D" id="2.60.120.260">
    <property type="entry name" value="Galactose-binding domain-like"/>
    <property type="match status" value="1"/>
</dbReference>
<reference evidence="10" key="1">
    <citation type="submission" date="2020-11" db="EMBL/GenBank/DDBJ databases">
        <title>Sequencing the genomes of 1000 actinobacteria strains.</title>
        <authorList>
            <person name="Klenk H.-P."/>
        </authorList>
    </citation>
    <scope>NUCLEOTIDE SEQUENCE</scope>
    <source>
        <strain evidence="10">DSM 45356</strain>
    </source>
</reference>
<accession>A0A8J7KUH9</accession>
<dbReference type="InterPro" id="IPR027268">
    <property type="entry name" value="Peptidase_M4/M1_CTD_sf"/>
</dbReference>
<sequence>MRKRPLAAAVSAVAMLLAVPAVAAARPEPTPTPEQAADRYVATAGLTSPGVTVVRGTPQPGTRGLTYVAYERRYLGLPVVGGDFVVVTDARGRVVDSAVAYPGPISVPGDPTGADVVYAPGGPRFARAGESADRRTYTDPATGAVIASFDQVSHDVGHGYHNGQVDLATTAGTLKDPGRDGLACGPDTTKVPYTNSTTTWGNGDAKDLVTACVDAYYAAAKEYDMLRDWLGRSGIDGTGKAFPLYVGWDDANAYWYTGSTYARFGHNQNNTRWLTSLDVVGHELGHAIFQHTPGGYGTSGENYPLNEATADVFGVLTEFYANNPNDPGDYDIGEEVDFGGDGKPIRYMYDSSKAGQLNCYTNPMPNNDYYSAGGPLRHWFYLTAEGSRPANGRPTSPTCDNSTVTGLSLRTAGEIFYNALLRKTSTWDYAAVRRDTLAAARQLFPNSCAEFTAVRAAWNAVSVPAQAGEATCTGTPSPTTSPKPTGSPKPTASPTSAGRTFTDGTARPINDLATTTGSVTTSLTGPAASPVTLTITLQHTCAEDLTITLRAPDNKTYPVLASRSGTCTRWSGARTFTVPAVTSPAGGTWKLLVADDYRRDTGTLTSWTITL</sequence>
<dbReference type="PANTHER" id="PTHR33794">
    <property type="entry name" value="BACILLOLYSIN"/>
    <property type="match status" value="1"/>
</dbReference>
<dbReference type="Gene3D" id="1.10.390.10">
    <property type="entry name" value="Neutral Protease Domain 2"/>
    <property type="match status" value="1"/>
</dbReference>
<dbReference type="GO" id="GO:0046872">
    <property type="term" value="F:metal ion binding"/>
    <property type="evidence" value="ECO:0007669"/>
    <property type="project" value="UniProtKB-KW"/>
</dbReference>
<evidence type="ECO:0000256" key="7">
    <source>
        <dbReference type="SAM" id="MobiDB-lite"/>
    </source>
</evidence>
<evidence type="ECO:0000256" key="6">
    <source>
        <dbReference type="ARBA" id="ARBA00023049"/>
    </source>
</evidence>
<dbReference type="Gene3D" id="3.10.170.10">
    <property type="match status" value="1"/>
</dbReference>
<feature type="region of interest" description="Disordered" evidence="7">
    <location>
        <begin position="468"/>
        <end position="512"/>
    </location>
</feature>
<dbReference type="Pfam" id="PF02868">
    <property type="entry name" value="Peptidase_M4_C"/>
    <property type="match status" value="1"/>
</dbReference>
<dbReference type="CDD" id="cd09597">
    <property type="entry name" value="M4_TLP"/>
    <property type="match status" value="1"/>
</dbReference>
<dbReference type="RefSeq" id="WP_197008246.1">
    <property type="nucleotide sequence ID" value="NZ_BONS01000013.1"/>
</dbReference>
<dbReference type="GO" id="GO:0004222">
    <property type="term" value="F:metalloendopeptidase activity"/>
    <property type="evidence" value="ECO:0007669"/>
    <property type="project" value="InterPro"/>
</dbReference>
<evidence type="ECO:0000256" key="1">
    <source>
        <dbReference type="ARBA" id="ARBA00022670"/>
    </source>
</evidence>
<comment type="caution">
    <text evidence="10">The sequence shown here is derived from an EMBL/GenBank/DDBJ whole genome shotgun (WGS) entry which is preliminary data.</text>
</comment>
<dbReference type="PANTHER" id="PTHR33794:SF1">
    <property type="entry name" value="BACILLOLYSIN"/>
    <property type="match status" value="1"/>
</dbReference>
<keyword evidence="2" id="KW-0479">Metal-binding</keyword>
<dbReference type="InterPro" id="IPR001570">
    <property type="entry name" value="Peptidase_M4_C_domain"/>
</dbReference>
<dbReference type="AlphaFoldDB" id="A0A8J7KUH9"/>
<dbReference type="InterPro" id="IPR011096">
    <property type="entry name" value="FTP_domain"/>
</dbReference>
<dbReference type="GO" id="GO:0004252">
    <property type="term" value="F:serine-type endopeptidase activity"/>
    <property type="evidence" value="ECO:0007669"/>
    <property type="project" value="InterPro"/>
</dbReference>
<dbReference type="Pfam" id="PF01447">
    <property type="entry name" value="Peptidase_M4"/>
    <property type="match status" value="1"/>
</dbReference>
<dbReference type="EMBL" id="JADOUF010000001">
    <property type="protein sequence ID" value="MBG6141882.1"/>
    <property type="molecule type" value="Genomic_DNA"/>
</dbReference>
<evidence type="ECO:0000313" key="10">
    <source>
        <dbReference type="EMBL" id="MBG6141882.1"/>
    </source>
</evidence>
<protein>
    <recommendedName>
        <fullName evidence="9">P/Homo B domain-containing protein</fullName>
    </recommendedName>
</protein>
<keyword evidence="11" id="KW-1185">Reference proteome</keyword>
<dbReference type="PROSITE" id="PS51829">
    <property type="entry name" value="P_HOMO_B"/>
    <property type="match status" value="1"/>
</dbReference>
<dbReference type="Pfam" id="PF07504">
    <property type="entry name" value="FTP"/>
    <property type="match status" value="1"/>
</dbReference>
<dbReference type="InterPro" id="IPR008979">
    <property type="entry name" value="Galactose-bd-like_sf"/>
</dbReference>
<keyword evidence="3 8" id="KW-0732">Signal</keyword>
<dbReference type="InterPro" id="IPR013856">
    <property type="entry name" value="Peptidase_M4_domain"/>
</dbReference>